<dbReference type="InterPro" id="IPR052531">
    <property type="entry name" value="CarD-like_regulator"/>
</dbReference>
<dbReference type="Pfam" id="PF02559">
    <property type="entry name" value="CarD_TRCF_RID"/>
    <property type="match status" value="1"/>
</dbReference>
<protein>
    <submittedName>
        <fullName evidence="2">RNA polymerase-binding transcription factor CarD</fullName>
    </submittedName>
</protein>
<proteinExistence type="predicted"/>
<dbReference type="InterPro" id="IPR003711">
    <property type="entry name" value="CarD-like/TRCF_RID"/>
</dbReference>
<dbReference type="PANTHER" id="PTHR38447:SF1">
    <property type="entry name" value="RNA POLYMERASE-BINDING TRANSCRIPTION FACTOR CARD"/>
    <property type="match status" value="1"/>
</dbReference>
<dbReference type="Proteomes" id="UP000186112">
    <property type="component" value="Unassembled WGS sequence"/>
</dbReference>
<evidence type="ECO:0000259" key="1">
    <source>
        <dbReference type="SMART" id="SM01058"/>
    </source>
</evidence>
<feature type="domain" description="CarD-like/TRCF RNAP-interacting" evidence="1">
    <location>
        <begin position="1"/>
        <end position="111"/>
    </location>
</feature>
<reference evidence="2 3" key="1">
    <citation type="submission" date="2016-02" db="EMBL/GenBank/DDBJ databases">
        <title>Genome sequence of Tissierella creatinophila DSM 6911.</title>
        <authorList>
            <person name="Poehlein A."/>
            <person name="Daniel R."/>
        </authorList>
    </citation>
    <scope>NUCLEOTIDE SEQUENCE [LARGE SCALE GENOMIC DNA]</scope>
    <source>
        <strain evidence="2 3">DSM 6911</strain>
    </source>
</reference>
<dbReference type="SMART" id="SM01058">
    <property type="entry name" value="CarD_TRCF"/>
    <property type="match status" value="1"/>
</dbReference>
<sequence>MFEIGDKIVYPMHGAGTIENIELKEILGEKRKYFIMKMPIGEMKVMIPIDNMQEVGVREIISKEEMEEVITILKGDKGKMPQNWNRRFRLNMDKIKSGDIYEIAAVVRNLMLLDKEKGLSTGERKMLNDAKQMLISEMVLVCELTLEETEELVAESVEFNADLDDGDLEEIEELKEEVLEKE</sequence>
<dbReference type="InterPro" id="IPR048792">
    <property type="entry name" value="CarD_C"/>
</dbReference>
<dbReference type="PANTHER" id="PTHR38447">
    <property type="entry name" value="TRANSCRIPTION FACTOR YDEB-RELATED"/>
    <property type="match status" value="1"/>
</dbReference>
<dbReference type="Pfam" id="PF21095">
    <property type="entry name" value="CarD_C"/>
    <property type="match status" value="1"/>
</dbReference>
<dbReference type="InterPro" id="IPR042215">
    <property type="entry name" value="CarD-like_C"/>
</dbReference>
<dbReference type="Gene3D" id="2.40.10.170">
    <property type="match status" value="1"/>
</dbReference>
<dbReference type="InterPro" id="IPR036101">
    <property type="entry name" value="CarD-like/TRCF_RID_sf"/>
</dbReference>
<dbReference type="EMBL" id="LTDM01000043">
    <property type="protein sequence ID" value="OLS02171.1"/>
    <property type="molecule type" value="Genomic_DNA"/>
</dbReference>
<dbReference type="OrthoDB" id="9786074at2"/>
<evidence type="ECO:0000313" key="3">
    <source>
        <dbReference type="Proteomes" id="UP000186112"/>
    </source>
</evidence>
<accession>A0A1U7M4E9</accession>
<dbReference type="RefSeq" id="WP_075727600.1">
    <property type="nucleotide sequence ID" value="NZ_LTDM01000043.1"/>
</dbReference>
<organism evidence="2 3">
    <name type="scientific">Tissierella creatinophila DSM 6911</name>
    <dbReference type="NCBI Taxonomy" id="1123403"/>
    <lineage>
        <taxon>Bacteria</taxon>
        <taxon>Bacillati</taxon>
        <taxon>Bacillota</taxon>
        <taxon>Tissierellia</taxon>
        <taxon>Tissierellales</taxon>
        <taxon>Tissierellaceae</taxon>
        <taxon>Tissierella</taxon>
    </lineage>
</organism>
<dbReference type="GO" id="GO:0009303">
    <property type="term" value="P:rRNA transcription"/>
    <property type="evidence" value="ECO:0007669"/>
    <property type="project" value="TreeGrafter"/>
</dbReference>
<gene>
    <name evidence="2" type="primary">carD</name>
    <name evidence="2" type="ORF">TICRE_19900</name>
</gene>
<dbReference type="AlphaFoldDB" id="A0A1U7M4E9"/>
<evidence type="ECO:0000313" key="2">
    <source>
        <dbReference type="EMBL" id="OLS02171.1"/>
    </source>
</evidence>
<dbReference type="Gene3D" id="1.20.58.1290">
    <property type="entry name" value="CarD-like, C-terminal domain"/>
    <property type="match status" value="1"/>
</dbReference>
<dbReference type="SUPFAM" id="SSF141259">
    <property type="entry name" value="CarD-like"/>
    <property type="match status" value="1"/>
</dbReference>
<comment type="caution">
    <text evidence="2">The sequence shown here is derived from an EMBL/GenBank/DDBJ whole genome shotgun (WGS) entry which is preliminary data.</text>
</comment>
<name>A0A1U7M4E9_TISCR</name>
<keyword evidence="3" id="KW-1185">Reference proteome</keyword>